<keyword evidence="2" id="KW-1185">Reference proteome</keyword>
<name>A0ABM1ESL2_PRICU</name>
<reference evidence="3" key="1">
    <citation type="submission" date="2025-08" db="UniProtKB">
        <authorList>
            <consortium name="RefSeq"/>
        </authorList>
    </citation>
    <scope>IDENTIFICATION</scope>
</reference>
<dbReference type="PANTHER" id="PTHR16151">
    <property type="entry name" value="HAUS AUGMIN-LIKE COMPLEX SUBUNIT 6"/>
    <property type="match status" value="1"/>
</dbReference>
<dbReference type="RefSeq" id="XP_014675183.1">
    <property type="nucleotide sequence ID" value="XM_014819697.1"/>
</dbReference>
<evidence type="ECO:0000259" key="1">
    <source>
        <dbReference type="Pfam" id="PF14661"/>
    </source>
</evidence>
<dbReference type="PANTHER" id="PTHR16151:SF2">
    <property type="entry name" value="HAUS AUGMIN-LIKE COMPLEX SUBUNIT 6"/>
    <property type="match status" value="1"/>
</dbReference>
<dbReference type="GeneID" id="106815261"/>
<accession>A0ABM1ESL2</accession>
<evidence type="ECO:0000313" key="3">
    <source>
        <dbReference type="RefSeq" id="XP_014675183.1"/>
    </source>
</evidence>
<proteinExistence type="predicted"/>
<dbReference type="InterPro" id="IPR026797">
    <property type="entry name" value="HAUS_6"/>
</dbReference>
<dbReference type="InterPro" id="IPR028163">
    <property type="entry name" value="HAUS_6_N"/>
</dbReference>
<gene>
    <name evidence="3" type="primary">LOC106815261</name>
</gene>
<organism evidence="2 3">
    <name type="scientific">Priapulus caudatus</name>
    <name type="common">Priapulid worm</name>
    <dbReference type="NCBI Taxonomy" id="37621"/>
    <lineage>
        <taxon>Eukaryota</taxon>
        <taxon>Metazoa</taxon>
        <taxon>Ecdysozoa</taxon>
        <taxon>Scalidophora</taxon>
        <taxon>Priapulida</taxon>
        <taxon>Priapulimorpha</taxon>
        <taxon>Priapulimorphida</taxon>
        <taxon>Priapulidae</taxon>
        <taxon>Priapulus</taxon>
    </lineage>
</organism>
<dbReference type="Proteomes" id="UP000695022">
    <property type="component" value="Unplaced"/>
</dbReference>
<dbReference type="Pfam" id="PF14661">
    <property type="entry name" value="HAUS6_N"/>
    <property type="match status" value="1"/>
</dbReference>
<protein>
    <submittedName>
        <fullName evidence="3">HAUS augmin-like complex subunit 6 isoform X1</fullName>
    </submittedName>
</protein>
<evidence type="ECO:0000313" key="2">
    <source>
        <dbReference type="Proteomes" id="UP000695022"/>
    </source>
</evidence>
<feature type="domain" description="HAUS augmin-like complex subunit 6 N-terminal" evidence="1">
    <location>
        <begin position="53"/>
        <end position="265"/>
    </location>
</feature>
<sequence>MRRRIWQAATPDMTSRWCRQRRMFCVYKHLLYSKVDMTSKSIECATDMYEILTSNLLLLGFHPSDVEEKHNIRFNRELFEVPNRKAFNVIIHLILSRLDAGKANETFRDCWPVYDKKQEQVFTRACQLWINDIRTVCAYNSKETQLRLPTINASALLSPCGKKIYIVLIILSTFTLSKLLKPDRCKLPVLTPSNRAMKKSIENALMADTCLHQENFLKNQYTLQDRQKELKDFASKRGIMLAKREEITAAAKHLEADISTFVSADDEMPTVSLANSPNEYLSTYENIINQEAARTTSFANGVITLQKYFGVLRPHFNLDVQSLASQQPNVNGMKQGIDEINYLSLIQQLNQALKLYSLQLKRVDLASMTDQLSPLESLLDVHHQQLKNVHSARFGMRNDLTNMKSSIQTCCNQLDGHGVYSDDGSISMKQLGHEGLTQPTPIDKLFMANSSET</sequence>